<dbReference type="InterPro" id="IPR027417">
    <property type="entry name" value="P-loop_NTPase"/>
</dbReference>
<organism evidence="1 2">
    <name type="scientific">Penicillium chrysogenum</name>
    <name type="common">Penicillium notatum</name>
    <dbReference type="NCBI Taxonomy" id="5076"/>
    <lineage>
        <taxon>Eukaryota</taxon>
        <taxon>Fungi</taxon>
        <taxon>Dikarya</taxon>
        <taxon>Ascomycota</taxon>
        <taxon>Pezizomycotina</taxon>
        <taxon>Eurotiomycetes</taxon>
        <taxon>Eurotiomycetidae</taxon>
        <taxon>Eurotiales</taxon>
        <taxon>Aspergillaceae</taxon>
        <taxon>Penicillium</taxon>
        <taxon>Penicillium chrysogenum species complex</taxon>
    </lineage>
</organism>
<reference evidence="1 2" key="1">
    <citation type="journal article" date="2023" name="IMA Fungus">
        <title>Comparative genomic study of the Penicillium genus elucidates a diverse pangenome and 15 lateral gene transfer events.</title>
        <authorList>
            <person name="Petersen C."/>
            <person name="Sorensen T."/>
            <person name="Nielsen M.R."/>
            <person name="Sondergaard T.E."/>
            <person name="Sorensen J.L."/>
            <person name="Fitzpatrick D.A."/>
            <person name="Frisvad J.C."/>
            <person name="Nielsen K.L."/>
        </authorList>
    </citation>
    <scope>NUCLEOTIDE SEQUENCE [LARGE SCALE GENOMIC DNA]</scope>
    <source>
        <strain evidence="1 2">IBT 3361</strain>
    </source>
</reference>
<accession>A0ABQ8W8Y9</accession>
<proteinExistence type="predicted"/>
<keyword evidence="2" id="KW-1185">Reference proteome</keyword>
<sequence length="72" mass="8301">MTIYGNLGQKQLQAGKVDRDAEERMFYQHAPWNRAPPGNYGISALMARLQDLLASNVRREFPSLRITFRCCQ</sequence>
<dbReference type="EMBL" id="JAPVEB010000008">
    <property type="protein sequence ID" value="KAJ5259996.1"/>
    <property type="molecule type" value="Genomic_DNA"/>
</dbReference>
<evidence type="ECO:0000313" key="2">
    <source>
        <dbReference type="Proteomes" id="UP001220256"/>
    </source>
</evidence>
<comment type="caution">
    <text evidence="1">The sequence shown here is derived from an EMBL/GenBank/DDBJ whole genome shotgun (WGS) entry which is preliminary data.</text>
</comment>
<protein>
    <submittedName>
        <fullName evidence="1">Uncharacterized protein</fullName>
    </submittedName>
</protein>
<dbReference type="Gene3D" id="3.40.50.300">
    <property type="entry name" value="P-loop containing nucleotide triphosphate hydrolases"/>
    <property type="match status" value="1"/>
</dbReference>
<gene>
    <name evidence="1" type="ORF">N7505_009377</name>
</gene>
<dbReference type="Proteomes" id="UP001220256">
    <property type="component" value="Unassembled WGS sequence"/>
</dbReference>
<evidence type="ECO:0000313" key="1">
    <source>
        <dbReference type="EMBL" id="KAJ5259996.1"/>
    </source>
</evidence>
<name>A0ABQ8W8Y9_PENCH</name>